<evidence type="ECO:0000313" key="2">
    <source>
        <dbReference type="EMBL" id="KAG2583119.1"/>
    </source>
</evidence>
<reference evidence="2" key="1">
    <citation type="submission" date="2020-05" db="EMBL/GenBank/DDBJ databases">
        <title>WGS assembly of Panicum virgatum.</title>
        <authorList>
            <person name="Lovell J.T."/>
            <person name="Jenkins J."/>
            <person name="Shu S."/>
            <person name="Juenger T.E."/>
            <person name="Schmutz J."/>
        </authorList>
    </citation>
    <scope>NUCLEOTIDE SEQUENCE</scope>
    <source>
        <strain evidence="2">AP13</strain>
    </source>
</reference>
<accession>A0A8T0REC2</accession>
<comment type="caution">
    <text evidence="2">The sequence shown here is derived from an EMBL/GenBank/DDBJ whole genome shotgun (WGS) entry which is preliminary data.</text>
</comment>
<name>A0A8T0REC2_PANVG</name>
<dbReference type="EMBL" id="CM029047">
    <property type="protein sequence ID" value="KAG2583119.1"/>
    <property type="molecule type" value="Genomic_DNA"/>
</dbReference>
<organism evidence="2 3">
    <name type="scientific">Panicum virgatum</name>
    <name type="common">Blackwell switchgrass</name>
    <dbReference type="NCBI Taxonomy" id="38727"/>
    <lineage>
        <taxon>Eukaryota</taxon>
        <taxon>Viridiplantae</taxon>
        <taxon>Streptophyta</taxon>
        <taxon>Embryophyta</taxon>
        <taxon>Tracheophyta</taxon>
        <taxon>Spermatophyta</taxon>
        <taxon>Magnoliopsida</taxon>
        <taxon>Liliopsida</taxon>
        <taxon>Poales</taxon>
        <taxon>Poaceae</taxon>
        <taxon>PACMAD clade</taxon>
        <taxon>Panicoideae</taxon>
        <taxon>Panicodae</taxon>
        <taxon>Paniceae</taxon>
        <taxon>Panicinae</taxon>
        <taxon>Panicum</taxon>
        <taxon>Panicum sect. Hiantes</taxon>
    </lineage>
</organism>
<dbReference type="AlphaFoldDB" id="A0A8T0REC2"/>
<gene>
    <name evidence="2" type="ORF">PVAP13_6KG200018</name>
</gene>
<feature type="region of interest" description="Disordered" evidence="1">
    <location>
        <begin position="46"/>
        <end position="67"/>
    </location>
</feature>
<evidence type="ECO:0000313" key="3">
    <source>
        <dbReference type="Proteomes" id="UP000823388"/>
    </source>
</evidence>
<dbReference type="Proteomes" id="UP000823388">
    <property type="component" value="Chromosome 6K"/>
</dbReference>
<keyword evidence="3" id="KW-1185">Reference proteome</keyword>
<evidence type="ECO:0000256" key="1">
    <source>
        <dbReference type="SAM" id="MobiDB-lite"/>
    </source>
</evidence>
<protein>
    <submittedName>
        <fullName evidence="2">Uncharacterized protein</fullName>
    </submittedName>
</protein>
<proteinExistence type="predicted"/>
<sequence length="161" mass="17365">MGPTCQQDQPPSLPRAASAVASALYPPVPLICIHCCSCLTSATTSTSHHYIPQPKNPDRCGSQNRRSATSSRSVRFCNNPLIGKSRLTDQSSVGICHIVLNYQSVIPGTRPIFLLTRSTPNPIRSISAATARNLPQISSTPPLRPRFVSLIFCTRSAPPKS</sequence>